<dbReference type="Pfam" id="PF00583">
    <property type="entry name" value="Acetyltransf_1"/>
    <property type="match status" value="1"/>
</dbReference>
<dbReference type="CDD" id="cd04301">
    <property type="entry name" value="NAT_SF"/>
    <property type="match status" value="1"/>
</dbReference>
<keyword evidence="18" id="KW-1185">Reference proteome</keyword>
<keyword evidence="11 17" id="KW-0012">Acyltransferase</keyword>
<protein>
    <recommendedName>
        <fullName evidence="5">N-alpha-acetyltransferase 40</fullName>
        <ecNumber evidence="4">2.3.1.257</ecNumber>
    </recommendedName>
    <alternativeName>
        <fullName evidence="14">N-acetyltransferase 11</fullName>
    </alternativeName>
    <alternativeName>
        <fullName evidence="15">N-alpha-acetyltransferase D</fullName>
    </alternativeName>
</protein>
<keyword evidence="9" id="KW-0539">Nucleus</keyword>
<evidence type="ECO:0000256" key="6">
    <source>
        <dbReference type="ARBA" id="ARBA00022490"/>
    </source>
</evidence>
<dbReference type="InterPro" id="IPR000182">
    <property type="entry name" value="GNAT_dom"/>
</dbReference>
<evidence type="ECO:0000256" key="5">
    <source>
        <dbReference type="ARBA" id="ARBA00015043"/>
    </source>
</evidence>
<dbReference type="Gene3D" id="3.40.630.30">
    <property type="match status" value="1"/>
</dbReference>
<proteinExistence type="inferred from homology"/>
<dbReference type="SUPFAM" id="SSF55729">
    <property type="entry name" value="Acyl-CoA N-acyltransferases (Nat)"/>
    <property type="match status" value="1"/>
</dbReference>
<keyword evidence="6" id="KW-0963">Cytoplasm</keyword>
<comment type="similarity">
    <text evidence="3">Belongs to the acetyltransferase family. NAA40 subfamily.</text>
</comment>
<keyword evidence="8" id="KW-0519">Myristate</keyword>
<dbReference type="GO" id="GO:1990189">
    <property type="term" value="F:protein N-terminal-serine acetyltransferase activity"/>
    <property type="evidence" value="ECO:0007669"/>
    <property type="project" value="UniProtKB-EC"/>
</dbReference>
<comment type="catalytic activity">
    <reaction evidence="12">
        <text>N-terminal L-seryl-[histone H2A] + acetyl-CoA = N-terminal N(alpha)-acetyl-L-seryl-[histone H2A] + CoA + H(+)</text>
        <dbReference type="Rhea" id="RHEA:50600"/>
        <dbReference type="Rhea" id="RHEA-COMP:12742"/>
        <dbReference type="Rhea" id="RHEA-COMP:12744"/>
        <dbReference type="ChEBI" id="CHEBI:15378"/>
        <dbReference type="ChEBI" id="CHEBI:57287"/>
        <dbReference type="ChEBI" id="CHEBI:57288"/>
        <dbReference type="ChEBI" id="CHEBI:64738"/>
        <dbReference type="ChEBI" id="CHEBI:83690"/>
        <dbReference type="EC" id="2.3.1.257"/>
    </reaction>
</comment>
<comment type="caution">
    <text evidence="17">The sequence shown here is derived from an EMBL/GenBank/DDBJ whole genome shotgun (WGS) entry which is preliminary data.</text>
</comment>
<evidence type="ECO:0000256" key="10">
    <source>
        <dbReference type="ARBA" id="ARBA00023288"/>
    </source>
</evidence>
<dbReference type="Proteomes" id="UP000597762">
    <property type="component" value="Unassembled WGS sequence"/>
</dbReference>
<evidence type="ECO:0000256" key="12">
    <source>
        <dbReference type="ARBA" id="ARBA00047821"/>
    </source>
</evidence>
<comment type="subcellular location">
    <subcellularLocation>
        <location evidence="2">Cytoplasm</location>
    </subcellularLocation>
    <subcellularLocation>
        <location evidence="1">Nucleus</location>
    </subcellularLocation>
</comment>
<sequence length="230" mass="26576">MGRKSAKSLEKKLRKKEEKACLKASLAKVEAANKLEDPMSTLLPFKKFERNGLSSIIECKRVADLDKDTIEWAFQLIKSNMQSLYETSDWGWNDREKKTELTEDKAWYLIARDATNNKPVACVHFRFDLECDDEVVYCYEIQIVPEARRKGLGKFLMQILELLAHKTDMKKVMLTTFKHNPVGEDFFMKKLKYAVDEISPEEPLFDDGYSYVILSKIMPEKKKVSAGNSA</sequence>
<reference evidence="17" key="1">
    <citation type="submission" date="2021-01" db="EMBL/GenBank/DDBJ databases">
        <authorList>
            <person name="Li R."/>
            <person name="Bekaert M."/>
        </authorList>
    </citation>
    <scope>NUCLEOTIDE SEQUENCE</scope>
    <source>
        <strain evidence="17">Farmed</strain>
    </source>
</reference>
<dbReference type="AlphaFoldDB" id="A0A812B4X5"/>
<feature type="domain" description="N-acetyltransferase" evidence="16">
    <location>
        <begin position="60"/>
        <end position="219"/>
    </location>
</feature>
<dbReference type="GO" id="GO:0010485">
    <property type="term" value="F:histone H4 acetyltransferase activity"/>
    <property type="evidence" value="ECO:0007669"/>
    <property type="project" value="InterPro"/>
</dbReference>
<dbReference type="FunFam" id="3.40.630.30:FF:000033">
    <property type="entry name" value="N-alpha-acetyltransferase 40 isoform X1"/>
    <property type="match status" value="1"/>
</dbReference>
<evidence type="ECO:0000256" key="1">
    <source>
        <dbReference type="ARBA" id="ARBA00004123"/>
    </source>
</evidence>
<evidence type="ECO:0000256" key="14">
    <source>
        <dbReference type="ARBA" id="ARBA00079213"/>
    </source>
</evidence>
<gene>
    <name evidence="17" type="ORF">SPHA_13051</name>
</gene>
<dbReference type="InterPro" id="IPR039949">
    <property type="entry name" value="NAA40"/>
</dbReference>
<evidence type="ECO:0000313" key="17">
    <source>
        <dbReference type="EMBL" id="CAE1174192.1"/>
    </source>
</evidence>
<evidence type="ECO:0000256" key="8">
    <source>
        <dbReference type="ARBA" id="ARBA00022707"/>
    </source>
</evidence>
<evidence type="ECO:0000256" key="3">
    <source>
        <dbReference type="ARBA" id="ARBA00008870"/>
    </source>
</evidence>
<evidence type="ECO:0000256" key="15">
    <source>
        <dbReference type="ARBA" id="ARBA00082154"/>
    </source>
</evidence>
<organism evidence="17 18">
    <name type="scientific">Acanthosepion pharaonis</name>
    <name type="common">Pharaoh cuttlefish</name>
    <name type="synonym">Sepia pharaonis</name>
    <dbReference type="NCBI Taxonomy" id="158019"/>
    <lineage>
        <taxon>Eukaryota</taxon>
        <taxon>Metazoa</taxon>
        <taxon>Spiralia</taxon>
        <taxon>Lophotrochozoa</taxon>
        <taxon>Mollusca</taxon>
        <taxon>Cephalopoda</taxon>
        <taxon>Coleoidea</taxon>
        <taxon>Decapodiformes</taxon>
        <taxon>Sepiida</taxon>
        <taxon>Sepiina</taxon>
        <taxon>Sepiidae</taxon>
        <taxon>Acanthosepion</taxon>
    </lineage>
</organism>
<evidence type="ECO:0000256" key="13">
    <source>
        <dbReference type="ARBA" id="ARBA00049524"/>
    </source>
</evidence>
<evidence type="ECO:0000259" key="16">
    <source>
        <dbReference type="PROSITE" id="PS51186"/>
    </source>
</evidence>
<evidence type="ECO:0000313" key="18">
    <source>
        <dbReference type="Proteomes" id="UP000597762"/>
    </source>
</evidence>
<dbReference type="PANTHER" id="PTHR20531">
    <property type="entry name" value="N-ALPHA-ACETYLTRANSFERASE 40"/>
    <property type="match status" value="1"/>
</dbReference>
<evidence type="ECO:0000256" key="9">
    <source>
        <dbReference type="ARBA" id="ARBA00023242"/>
    </source>
</evidence>
<dbReference type="EMBL" id="CAHIKZ030000435">
    <property type="protein sequence ID" value="CAE1174192.1"/>
    <property type="molecule type" value="Genomic_DNA"/>
</dbReference>
<dbReference type="OrthoDB" id="424551at2759"/>
<evidence type="ECO:0000256" key="2">
    <source>
        <dbReference type="ARBA" id="ARBA00004496"/>
    </source>
</evidence>
<dbReference type="GO" id="GO:0005634">
    <property type="term" value="C:nucleus"/>
    <property type="evidence" value="ECO:0007669"/>
    <property type="project" value="UniProtKB-SubCell"/>
</dbReference>
<accession>A0A812B4X5</accession>
<evidence type="ECO:0000256" key="4">
    <source>
        <dbReference type="ARBA" id="ARBA00012950"/>
    </source>
</evidence>
<dbReference type="InterPro" id="IPR016181">
    <property type="entry name" value="Acyl_CoA_acyltransferase"/>
</dbReference>
<dbReference type="GO" id="GO:0005737">
    <property type="term" value="C:cytoplasm"/>
    <property type="evidence" value="ECO:0007669"/>
    <property type="project" value="UniProtKB-SubCell"/>
</dbReference>
<keyword evidence="7 17" id="KW-0808">Transferase</keyword>
<name>A0A812B4X5_ACAPH</name>
<comment type="catalytic activity">
    <reaction evidence="13">
        <text>N-terminal L-seryl-[histone H4] + acetyl-CoA = N-terminal N(alpha)-acetyl-L-seryl-[histone H4] + CoA + H(+)</text>
        <dbReference type="Rhea" id="RHEA:50596"/>
        <dbReference type="Rhea" id="RHEA-COMP:12740"/>
        <dbReference type="Rhea" id="RHEA-COMP:12743"/>
        <dbReference type="ChEBI" id="CHEBI:15378"/>
        <dbReference type="ChEBI" id="CHEBI:57287"/>
        <dbReference type="ChEBI" id="CHEBI:57288"/>
        <dbReference type="ChEBI" id="CHEBI:64738"/>
        <dbReference type="ChEBI" id="CHEBI:83690"/>
        <dbReference type="EC" id="2.3.1.257"/>
    </reaction>
</comment>
<dbReference type="GO" id="GO:0043998">
    <property type="term" value="F:histone H2A acetyltransferase activity"/>
    <property type="evidence" value="ECO:0007669"/>
    <property type="project" value="InterPro"/>
</dbReference>
<keyword evidence="10" id="KW-0449">Lipoprotein</keyword>
<evidence type="ECO:0000256" key="7">
    <source>
        <dbReference type="ARBA" id="ARBA00022679"/>
    </source>
</evidence>
<dbReference type="PANTHER" id="PTHR20531:SF1">
    <property type="entry name" value="N-ALPHA-ACETYLTRANSFERASE 40"/>
    <property type="match status" value="1"/>
</dbReference>
<evidence type="ECO:0000256" key="11">
    <source>
        <dbReference type="ARBA" id="ARBA00023315"/>
    </source>
</evidence>
<dbReference type="PROSITE" id="PS51186">
    <property type="entry name" value="GNAT"/>
    <property type="match status" value="1"/>
</dbReference>
<dbReference type="EC" id="2.3.1.257" evidence="4"/>